<dbReference type="NCBIfam" id="TIGR01392">
    <property type="entry name" value="homoserO_Ac_trn"/>
    <property type="match status" value="1"/>
</dbReference>
<comment type="caution">
    <text evidence="2">Lacks conserved residue(s) required for the propagation of feature annotation.</text>
</comment>
<dbReference type="SUPFAM" id="SSF53474">
    <property type="entry name" value="alpha/beta-Hydrolases"/>
    <property type="match status" value="1"/>
</dbReference>
<dbReference type="Pfam" id="PF00561">
    <property type="entry name" value="Abhydrolase_1"/>
    <property type="match status" value="1"/>
</dbReference>
<proteinExistence type="inferred from homology"/>
<organism evidence="4 5">
    <name type="scientific">Siphonobacter curvatus</name>
    <dbReference type="NCBI Taxonomy" id="2094562"/>
    <lineage>
        <taxon>Bacteria</taxon>
        <taxon>Pseudomonadati</taxon>
        <taxon>Bacteroidota</taxon>
        <taxon>Cytophagia</taxon>
        <taxon>Cytophagales</taxon>
        <taxon>Cytophagaceae</taxon>
        <taxon>Siphonobacter</taxon>
    </lineage>
</organism>
<evidence type="ECO:0000256" key="1">
    <source>
        <dbReference type="ARBA" id="ARBA00022679"/>
    </source>
</evidence>
<dbReference type="GO" id="GO:0009092">
    <property type="term" value="P:homoserine metabolic process"/>
    <property type="evidence" value="ECO:0007669"/>
    <property type="project" value="TreeGrafter"/>
</dbReference>
<dbReference type="InterPro" id="IPR029058">
    <property type="entry name" value="AB_hydrolase_fold"/>
</dbReference>
<comment type="subcellular location">
    <subcellularLocation>
        <location evidence="2">Cytoplasm</location>
    </subcellularLocation>
</comment>
<evidence type="ECO:0000259" key="3">
    <source>
        <dbReference type="Pfam" id="PF00561"/>
    </source>
</evidence>
<dbReference type="GO" id="GO:0005737">
    <property type="term" value="C:cytoplasm"/>
    <property type="evidence" value="ECO:0007669"/>
    <property type="project" value="UniProtKB-SubCell"/>
</dbReference>
<evidence type="ECO:0000256" key="2">
    <source>
        <dbReference type="HAMAP-Rule" id="MF_00296"/>
    </source>
</evidence>
<dbReference type="AlphaFoldDB" id="A0A2S7IJ76"/>
<dbReference type="OrthoDB" id="9800754at2"/>
<evidence type="ECO:0000313" key="4">
    <source>
        <dbReference type="EMBL" id="PQA56369.1"/>
    </source>
</evidence>
<reference evidence="5" key="1">
    <citation type="submission" date="2018-02" db="EMBL/GenBank/DDBJ databases">
        <title>Genome sequencing of Solimonas sp. HR-BB.</title>
        <authorList>
            <person name="Lee Y."/>
            <person name="Jeon C.O."/>
        </authorList>
    </citation>
    <scope>NUCLEOTIDE SEQUENCE [LARGE SCALE GENOMIC DNA]</scope>
    <source>
        <strain evidence="5">HR-U</strain>
    </source>
</reference>
<dbReference type="EMBL" id="PTRA01000003">
    <property type="protein sequence ID" value="PQA56369.1"/>
    <property type="molecule type" value="Genomic_DNA"/>
</dbReference>
<comment type="catalytic activity">
    <reaction evidence="2">
        <text>L-homoserine + acetyl-CoA = O-acetyl-L-homoserine + CoA</text>
        <dbReference type="Rhea" id="RHEA:13701"/>
        <dbReference type="ChEBI" id="CHEBI:57287"/>
        <dbReference type="ChEBI" id="CHEBI:57288"/>
        <dbReference type="ChEBI" id="CHEBI:57476"/>
        <dbReference type="ChEBI" id="CHEBI:57716"/>
        <dbReference type="EC" id="2.3.1.31"/>
    </reaction>
</comment>
<dbReference type="Proteomes" id="UP000239590">
    <property type="component" value="Unassembled WGS sequence"/>
</dbReference>
<feature type="binding site" evidence="2">
    <location>
        <position position="206"/>
    </location>
    <ligand>
        <name>substrate</name>
    </ligand>
</feature>
<feature type="binding site" evidence="2">
    <location>
        <position position="323"/>
    </location>
    <ligand>
        <name>substrate</name>
    </ligand>
</feature>
<name>A0A2S7IJ76_9BACT</name>
<keyword evidence="5" id="KW-1185">Reference proteome</keyword>
<keyword evidence="2" id="KW-0963">Cytoplasm</keyword>
<keyword evidence="2" id="KW-0012">Acyltransferase</keyword>
<dbReference type="GO" id="GO:0009086">
    <property type="term" value="P:methionine biosynthetic process"/>
    <property type="evidence" value="ECO:0007669"/>
    <property type="project" value="UniProtKB-UniRule"/>
</dbReference>
<keyword evidence="1 2" id="KW-0808">Transferase</keyword>
<accession>A0A2S7IJ76</accession>
<protein>
    <recommendedName>
        <fullName evidence="2">Homoserine O-acetyltransferase</fullName>
        <shortName evidence="2">HAT</shortName>
        <ecNumber evidence="2">2.3.1.31</ecNumber>
    </recommendedName>
    <alternativeName>
        <fullName evidence="2">Homoserine transacetylase</fullName>
        <shortName evidence="2">HTA</shortName>
    </alternativeName>
</protein>
<gene>
    <name evidence="4" type="primary">metX</name>
    <name evidence="2" type="synonym">metXA</name>
    <name evidence="4" type="ORF">C5O19_18705</name>
</gene>
<comment type="subunit">
    <text evidence="2">Homodimer.</text>
</comment>
<dbReference type="PANTHER" id="PTHR32268">
    <property type="entry name" value="HOMOSERINE O-ACETYLTRANSFERASE"/>
    <property type="match status" value="1"/>
</dbReference>
<dbReference type="HAMAP" id="MF_00296">
    <property type="entry name" value="MetX_acyltransf"/>
    <property type="match status" value="1"/>
</dbReference>
<feature type="domain" description="AB hydrolase-1" evidence="3">
    <location>
        <begin position="45"/>
        <end position="327"/>
    </location>
</feature>
<dbReference type="UniPathway" id="UPA00051">
    <property type="reaction ID" value="UER00074"/>
</dbReference>
<dbReference type="EC" id="2.3.1.31" evidence="2"/>
<feature type="active site" evidence="2">
    <location>
        <position position="293"/>
    </location>
</feature>
<dbReference type="GO" id="GO:0004414">
    <property type="term" value="F:homoserine O-acetyltransferase activity"/>
    <property type="evidence" value="ECO:0007669"/>
    <property type="project" value="UniProtKB-UniRule"/>
</dbReference>
<dbReference type="PANTHER" id="PTHR32268:SF11">
    <property type="entry name" value="HOMOSERINE O-ACETYLTRANSFERASE"/>
    <property type="match status" value="1"/>
</dbReference>
<keyword evidence="2" id="KW-0486">Methionine biosynthesis</keyword>
<feature type="active site" description="Nucleophile" evidence="2">
    <location>
        <position position="140"/>
    </location>
</feature>
<comment type="function">
    <text evidence="2">Transfers an acetyl group from acetyl-CoA to L-homoserine, forming acetyl-L-homoserine.</text>
</comment>
<comment type="caution">
    <text evidence="4">The sequence shown here is derived from an EMBL/GenBank/DDBJ whole genome shotgun (WGS) entry which is preliminary data.</text>
</comment>
<feature type="active site" evidence="2">
    <location>
        <position position="322"/>
    </location>
</feature>
<keyword evidence="2" id="KW-0028">Amino-acid biosynthesis</keyword>
<comment type="pathway">
    <text evidence="2">Amino-acid biosynthesis; L-methionine biosynthesis via de novo pathway; O-acetyl-L-homoserine from L-homoserine: step 1/1.</text>
</comment>
<dbReference type="InterPro" id="IPR000073">
    <property type="entry name" value="AB_hydrolase_1"/>
</dbReference>
<evidence type="ECO:0000313" key="5">
    <source>
        <dbReference type="Proteomes" id="UP000239590"/>
    </source>
</evidence>
<sequence>MLFKLSALQIFHYPQEFSLECGQVLPEIQLAYHTFGTLNAAADNVVWICHALTGNSDVTDWWNGLVGEGKLLDTRQYFIVCANVLGSAYGSTSALSMNPLTGEPYYQDFPLITIRDVVGSLDLLRQHLGLTRIRMLVGGSLGGQQALEWAIQQPDLFKQLILIATNARMSPWGIAFNESQRMAIEADQTWQERRADAGLQGMKAARATALLSYRSAVMYEFTQAREESALEHFRASSYQRYQGEKIAKRFNAFSYYTLSQMMDSHDVGRNRGGAMSALNQIKAQTLIIGIQSDVLFPVEEQRFLARYIPNAELTEIDSLYGHDGFLVENELMTKTIRTWELSNQLGALEEEEELIIRDRVQVDVRKGVREYIAVDNISFLALPYTIHLINGHRIESDALLEKVSQALQENYDFAQLTQELPHILANLRHIRSFDATTQRIYLSDGRSQTLPPKFPLKSLDS</sequence>
<dbReference type="InterPro" id="IPR008220">
    <property type="entry name" value="HAT_MetX-like"/>
</dbReference>
<comment type="similarity">
    <text evidence="2">Belongs to the AB hydrolase superfamily. MetX family.</text>
</comment>
<dbReference type="Gene3D" id="3.40.50.1820">
    <property type="entry name" value="alpha/beta hydrolase"/>
    <property type="match status" value="1"/>
</dbReference>